<evidence type="ECO:0008006" key="8">
    <source>
        <dbReference type="Google" id="ProtNLM"/>
    </source>
</evidence>
<feature type="compositionally biased region" description="Polar residues" evidence="5">
    <location>
        <begin position="92"/>
        <end position="104"/>
    </location>
</feature>
<evidence type="ECO:0000256" key="2">
    <source>
        <dbReference type="ARBA" id="ARBA00009116"/>
    </source>
</evidence>
<keyword evidence="7" id="KW-1185">Reference proteome</keyword>
<dbReference type="EMBL" id="MRZV01000566">
    <property type="protein sequence ID" value="PIK47667.1"/>
    <property type="molecule type" value="Genomic_DNA"/>
</dbReference>
<gene>
    <name evidence="6" type="ORF">BSL78_15474</name>
</gene>
<dbReference type="STRING" id="307972.A0A2G8KI43"/>
<comment type="similarity">
    <text evidence="2">Belongs to the ATP11 family.</text>
</comment>
<reference evidence="6 7" key="1">
    <citation type="journal article" date="2017" name="PLoS Biol.">
        <title>The sea cucumber genome provides insights into morphological evolution and visceral regeneration.</title>
        <authorList>
            <person name="Zhang X."/>
            <person name="Sun L."/>
            <person name="Yuan J."/>
            <person name="Sun Y."/>
            <person name="Gao Y."/>
            <person name="Zhang L."/>
            <person name="Li S."/>
            <person name="Dai H."/>
            <person name="Hamel J.F."/>
            <person name="Liu C."/>
            <person name="Yu Y."/>
            <person name="Liu S."/>
            <person name="Lin W."/>
            <person name="Guo K."/>
            <person name="Jin S."/>
            <person name="Xu P."/>
            <person name="Storey K.B."/>
            <person name="Huan P."/>
            <person name="Zhang T."/>
            <person name="Zhou Y."/>
            <person name="Zhang J."/>
            <person name="Lin C."/>
            <person name="Li X."/>
            <person name="Xing L."/>
            <person name="Huo D."/>
            <person name="Sun M."/>
            <person name="Wang L."/>
            <person name="Mercier A."/>
            <person name="Li F."/>
            <person name="Yang H."/>
            <person name="Xiang J."/>
        </authorList>
    </citation>
    <scope>NUCLEOTIDE SEQUENCE [LARGE SCALE GENOMIC DNA]</scope>
    <source>
        <strain evidence="6">Shaxun</strain>
        <tissue evidence="6">Muscle</tissue>
    </source>
</reference>
<evidence type="ECO:0000256" key="5">
    <source>
        <dbReference type="SAM" id="MobiDB-lite"/>
    </source>
</evidence>
<dbReference type="PANTHER" id="PTHR13126:SF0">
    <property type="entry name" value="ATP SYNTHASE MITOCHONDRIAL F1 COMPLEX ASSEMBLY FACTOR 1"/>
    <property type="match status" value="1"/>
</dbReference>
<accession>A0A2G8KI43</accession>
<feature type="region of interest" description="Disordered" evidence="5">
    <location>
        <begin position="61"/>
        <end position="116"/>
    </location>
</feature>
<dbReference type="GO" id="GO:0005739">
    <property type="term" value="C:mitochondrion"/>
    <property type="evidence" value="ECO:0007669"/>
    <property type="project" value="UniProtKB-SubCell"/>
</dbReference>
<organism evidence="6 7">
    <name type="scientific">Stichopus japonicus</name>
    <name type="common">Sea cucumber</name>
    <dbReference type="NCBI Taxonomy" id="307972"/>
    <lineage>
        <taxon>Eukaryota</taxon>
        <taxon>Metazoa</taxon>
        <taxon>Echinodermata</taxon>
        <taxon>Eleutherozoa</taxon>
        <taxon>Echinozoa</taxon>
        <taxon>Holothuroidea</taxon>
        <taxon>Aspidochirotacea</taxon>
        <taxon>Aspidochirotida</taxon>
        <taxon>Stichopodidae</taxon>
        <taxon>Apostichopus</taxon>
    </lineage>
</organism>
<evidence type="ECO:0000313" key="6">
    <source>
        <dbReference type="EMBL" id="PIK47667.1"/>
    </source>
</evidence>
<dbReference type="Proteomes" id="UP000230750">
    <property type="component" value="Unassembled WGS sequence"/>
</dbReference>
<comment type="subcellular location">
    <subcellularLocation>
        <location evidence="1">Mitochondrion</location>
    </subcellularLocation>
</comment>
<dbReference type="OrthoDB" id="16535at2759"/>
<evidence type="ECO:0000256" key="4">
    <source>
        <dbReference type="ARBA" id="ARBA00023128"/>
    </source>
</evidence>
<comment type="caution">
    <text evidence="6">The sequence shown here is derived from an EMBL/GenBank/DDBJ whole genome shotgun (WGS) entry which is preliminary data.</text>
</comment>
<dbReference type="Pfam" id="PF06644">
    <property type="entry name" value="ATP11"/>
    <property type="match status" value="1"/>
</dbReference>
<keyword evidence="4" id="KW-0496">Mitochondrion</keyword>
<feature type="compositionally biased region" description="Low complexity" evidence="5">
    <location>
        <begin position="105"/>
        <end position="116"/>
    </location>
</feature>
<dbReference type="AlphaFoldDB" id="A0A2G8KI43"/>
<protein>
    <recommendedName>
        <fullName evidence="8">ATP synthase mitochondrial F1 complex assembly factor 1</fullName>
    </recommendedName>
</protein>
<dbReference type="PANTHER" id="PTHR13126">
    <property type="entry name" value="CHAPERONE ATP11"/>
    <property type="match status" value="1"/>
</dbReference>
<dbReference type="GO" id="GO:0033615">
    <property type="term" value="P:mitochondrial proton-transporting ATP synthase complex assembly"/>
    <property type="evidence" value="ECO:0007669"/>
    <property type="project" value="TreeGrafter"/>
</dbReference>
<evidence type="ECO:0000256" key="3">
    <source>
        <dbReference type="ARBA" id="ARBA00022946"/>
    </source>
</evidence>
<evidence type="ECO:0000256" key="1">
    <source>
        <dbReference type="ARBA" id="ARBA00004173"/>
    </source>
</evidence>
<dbReference type="InterPro" id="IPR010591">
    <property type="entry name" value="ATP11"/>
</dbReference>
<sequence length="283" mass="32633">MARFASLTKVVKLLNISGNRQVFALTRGLLTTSEYQKGKENMEDLQENPFAAKYAEKIKELQRSDPEKFQSRLNARKEKKESRKDDEKQSSAQGQTKDGLSLSSQPQPQTGKKLLQQQKKGLDSIMKLDLIRELPPTEIERIWREYHKDKDRICAVIPSPMYKKICKTSDKFPMFLYALPKKAGYEFFLGQFEGDCCFFTSLVNFQAYQENAPLFLTLTHFSDLAEGKGIVLLTGELNTDFLTVQEAQLLANQVQLYYTSEDSERKQLLETFNTKPAEFKHWT</sequence>
<feature type="compositionally biased region" description="Basic and acidic residues" evidence="5">
    <location>
        <begin position="61"/>
        <end position="89"/>
    </location>
</feature>
<proteinExistence type="inferred from homology"/>
<keyword evidence="3" id="KW-0809">Transit peptide</keyword>
<evidence type="ECO:0000313" key="7">
    <source>
        <dbReference type="Proteomes" id="UP000230750"/>
    </source>
</evidence>
<name>A0A2G8KI43_STIJA</name>